<dbReference type="RefSeq" id="WP_196272333.1">
    <property type="nucleotide sequence ID" value="NZ_JADQDO010000006.1"/>
</dbReference>
<dbReference type="GO" id="GO:0003723">
    <property type="term" value="F:RNA binding"/>
    <property type="evidence" value="ECO:0007669"/>
    <property type="project" value="UniProtKB-UniRule"/>
</dbReference>
<dbReference type="AlphaFoldDB" id="A0A931BP10"/>
<dbReference type="PANTHER" id="PTHR37426">
    <property type="entry name" value="RIBOSOMAL RNA LARGE SUBUNIT METHYLTRANSFERASE J"/>
    <property type="match status" value="1"/>
</dbReference>
<dbReference type="InterPro" id="IPR007473">
    <property type="entry name" value="RlmJ"/>
</dbReference>
<feature type="binding site" evidence="1">
    <location>
        <position position="18"/>
    </location>
    <ligand>
        <name>S-adenosyl-L-methionine</name>
        <dbReference type="ChEBI" id="CHEBI:59789"/>
    </ligand>
</feature>
<feature type="binding site" evidence="1">
    <location>
        <position position="119"/>
    </location>
    <ligand>
        <name>S-adenosyl-L-methionine</name>
        <dbReference type="ChEBI" id="CHEBI:59789"/>
    </ligand>
</feature>
<feature type="binding site" evidence="1">
    <location>
        <begin position="144"/>
        <end position="145"/>
    </location>
    <ligand>
        <name>S-adenosyl-L-methionine</name>
        <dbReference type="ChEBI" id="CHEBI:59789"/>
    </ligand>
</feature>
<dbReference type="EC" id="2.1.1.266" evidence="1"/>
<accession>A0A931BP10</accession>
<keyword evidence="1" id="KW-0808">Transferase</keyword>
<organism evidence="2 3">
    <name type="scientific">Microvirga alba</name>
    <dbReference type="NCBI Taxonomy" id="2791025"/>
    <lineage>
        <taxon>Bacteria</taxon>
        <taxon>Pseudomonadati</taxon>
        <taxon>Pseudomonadota</taxon>
        <taxon>Alphaproteobacteria</taxon>
        <taxon>Hyphomicrobiales</taxon>
        <taxon>Methylobacteriaceae</taxon>
        <taxon>Microvirga</taxon>
    </lineage>
</organism>
<dbReference type="InterPro" id="IPR002052">
    <property type="entry name" value="DNA_methylase_N6_adenine_CS"/>
</dbReference>
<keyword evidence="3" id="KW-1185">Reference proteome</keyword>
<dbReference type="Proteomes" id="UP000599312">
    <property type="component" value="Unassembled WGS sequence"/>
</dbReference>
<dbReference type="GO" id="GO:0070475">
    <property type="term" value="P:rRNA base methylation"/>
    <property type="evidence" value="ECO:0007669"/>
    <property type="project" value="UniProtKB-UniRule"/>
</dbReference>
<comment type="caution">
    <text evidence="2">The sequence shown here is derived from an EMBL/GenBank/DDBJ whole genome shotgun (WGS) entry which is preliminary data.</text>
</comment>
<dbReference type="Gene3D" id="3.40.50.150">
    <property type="entry name" value="Vaccinia Virus protein VP39"/>
    <property type="match status" value="1"/>
</dbReference>
<keyword evidence="1" id="KW-0489">Methyltransferase</keyword>
<keyword evidence="1" id="KW-0694">RNA-binding</keyword>
<comment type="subunit">
    <text evidence="1">Monomer.</text>
</comment>
<dbReference type="PROSITE" id="PS00092">
    <property type="entry name" value="N6_MTASE"/>
    <property type="match status" value="1"/>
</dbReference>
<sequence>MNYRHAFHAGNFADVMKHALLVRIIAYLQRKETPIRVIDTHAGIGLYNLAGDEAGRTGEWVDGIGRLDEAFAPDVENLLAPYRKVVADVRARHGETTYPGSPAIVRELLRRQDRGVFVELHPADYAVLSEAFNAVTNLKVLHLDGWTALHALIPPKEKRGLVLIDPPYEKPNELERLGEELLAAVKKWPTGVYASWYPIKAVEPVDALTARLNAECPRPGLRLELFVNDPRDPTRLNGSGLFVLNPPWSLRAEAEILLPALAERLSRGGYGGYRCEAFGPPA</sequence>
<feature type="site" description="Interaction with substrate rRNA" evidence="1">
    <location>
        <position position="3"/>
    </location>
</feature>
<feature type="active site" description="Proton acceptor" evidence="1">
    <location>
        <position position="165"/>
    </location>
</feature>
<dbReference type="PANTHER" id="PTHR37426:SF1">
    <property type="entry name" value="RIBOSOMAL RNA LARGE SUBUNIT METHYLTRANSFERASE J"/>
    <property type="match status" value="1"/>
</dbReference>
<feature type="binding site" evidence="1">
    <location>
        <position position="165"/>
    </location>
    <ligand>
        <name>S-adenosyl-L-methionine</name>
        <dbReference type="ChEBI" id="CHEBI:59789"/>
    </ligand>
</feature>
<gene>
    <name evidence="1" type="primary">rlmJ</name>
    <name evidence="2" type="ORF">I2H38_13250</name>
</gene>
<dbReference type="GO" id="GO:0036307">
    <property type="term" value="F:23S rRNA (adenine(2030)-N(6))-methyltransferase activity"/>
    <property type="evidence" value="ECO:0007669"/>
    <property type="project" value="UniProtKB-UniRule"/>
</dbReference>
<dbReference type="SUPFAM" id="SSF53335">
    <property type="entry name" value="S-adenosyl-L-methionine-dependent methyltransferases"/>
    <property type="match status" value="1"/>
</dbReference>
<evidence type="ECO:0000313" key="3">
    <source>
        <dbReference type="Proteomes" id="UP000599312"/>
    </source>
</evidence>
<proteinExistence type="inferred from homology"/>
<evidence type="ECO:0000256" key="1">
    <source>
        <dbReference type="HAMAP-Rule" id="MF_00934"/>
    </source>
</evidence>
<feature type="binding site" evidence="1">
    <location>
        <position position="41"/>
    </location>
    <ligand>
        <name>S-adenosyl-L-methionine</name>
        <dbReference type="ChEBI" id="CHEBI:59789"/>
    </ligand>
</feature>
<comment type="catalytic activity">
    <reaction evidence="1">
        <text>adenosine(2030) in 23S rRNA + S-adenosyl-L-methionine = N(6)-methyladenosine(2030) in 23S rRNA + S-adenosyl-L-homocysteine + H(+)</text>
        <dbReference type="Rhea" id="RHEA:43736"/>
        <dbReference type="Rhea" id="RHEA-COMP:10668"/>
        <dbReference type="Rhea" id="RHEA-COMP:10669"/>
        <dbReference type="ChEBI" id="CHEBI:15378"/>
        <dbReference type="ChEBI" id="CHEBI:57856"/>
        <dbReference type="ChEBI" id="CHEBI:59789"/>
        <dbReference type="ChEBI" id="CHEBI:74411"/>
        <dbReference type="ChEBI" id="CHEBI:74449"/>
        <dbReference type="EC" id="2.1.1.266"/>
    </reaction>
</comment>
<comment type="function">
    <text evidence="1">Specifically methylates the adenine in position 2030 of 23S rRNA.</text>
</comment>
<evidence type="ECO:0000313" key="2">
    <source>
        <dbReference type="EMBL" id="MBF9234341.1"/>
    </source>
</evidence>
<dbReference type="InterPro" id="IPR029063">
    <property type="entry name" value="SAM-dependent_MTases_sf"/>
</dbReference>
<comment type="similarity">
    <text evidence="1">Belongs to the RlmJ family.</text>
</comment>
<dbReference type="HAMAP" id="MF_00934">
    <property type="entry name" value="23SrRNA_methyltr_J"/>
    <property type="match status" value="1"/>
</dbReference>
<keyword evidence="1" id="KW-0698">rRNA processing</keyword>
<feature type="binding site" evidence="1">
    <location>
        <position position="101"/>
    </location>
    <ligand>
        <name>S-adenosyl-L-methionine</name>
        <dbReference type="ChEBI" id="CHEBI:59789"/>
    </ligand>
</feature>
<dbReference type="Pfam" id="PF04378">
    <property type="entry name" value="RsmJ"/>
    <property type="match status" value="1"/>
</dbReference>
<keyword evidence="1" id="KW-0949">S-adenosyl-L-methionine</keyword>
<reference evidence="2" key="1">
    <citation type="submission" date="2020-11" db="EMBL/GenBank/DDBJ databases">
        <authorList>
            <person name="Kim M.K."/>
        </authorList>
    </citation>
    <scope>NUCLEOTIDE SEQUENCE</scope>
    <source>
        <strain evidence="2">BT350</strain>
    </source>
</reference>
<protein>
    <recommendedName>
        <fullName evidence="1">Ribosomal RNA large subunit methyltransferase J</fullName>
        <ecNumber evidence="1">2.1.1.266</ecNumber>
    </recommendedName>
    <alternativeName>
        <fullName evidence="1">23S rRNA (adenine(2030)-N6)-methyltransferase</fullName>
    </alternativeName>
    <alternativeName>
        <fullName evidence="1">23S rRNA m6A2030 methyltransferase</fullName>
    </alternativeName>
</protein>
<dbReference type="GO" id="GO:0005829">
    <property type="term" value="C:cytosol"/>
    <property type="evidence" value="ECO:0007669"/>
    <property type="project" value="TreeGrafter"/>
</dbReference>
<name>A0A931BP10_9HYPH</name>
<dbReference type="EMBL" id="JADQDO010000006">
    <property type="protein sequence ID" value="MBF9234341.1"/>
    <property type="molecule type" value="Genomic_DNA"/>
</dbReference>